<reference evidence="2" key="1">
    <citation type="submission" date="2020-08" db="EMBL/GenBank/DDBJ databases">
        <title>Multicomponent nature underlies the extraordinary mechanical properties of spider dragline silk.</title>
        <authorList>
            <person name="Kono N."/>
            <person name="Nakamura H."/>
            <person name="Mori M."/>
            <person name="Yoshida Y."/>
            <person name="Ohtoshi R."/>
            <person name="Malay A.D."/>
            <person name="Moran D.A.P."/>
            <person name="Tomita M."/>
            <person name="Numata K."/>
            <person name="Arakawa K."/>
        </authorList>
    </citation>
    <scope>NUCLEOTIDE SEQUENCE</scope>
</reference>
<dbReference type="Proteomes" id="UP000886998">
    <property type="component" value="Unassembled WGS sequence"/>
</dbReference>
<accession>A0A8X7BU52</accession>
<dbReference type="EMBL" id="BMAV01003273">
    <property type="protein sequence ID" value="GFY42722.1"/>
    <property type="molecule type" value="Genomic_DNA"/>
</dbReference>
<evidence type="ECO:0000313" key="2">
    <source>
        <dbReference type="EMBL" id="GFY42722.1"/>
    </source>
</evidence>
<keyword evidence="3" id="KW-1185">Reference proteome</keyword>
<organism evidence="2 3">
    <name type="scientific">Trichonephila inaurata madagascariensis</name>
    <dbReference type="NCBI Taxonomy" id="2747483"/>
    <lineage>
        <taxon>Eukaryota</taxon>
        <taxon>Metazoa</taxon>
        <taxon>Ecdysozoa</taxon>
        <taxon>Arthropoda</taxon>
        <taxon>Chelicerata</taxon>
        <taxon>Arachnida</taxon>
        <taxon>Araneae</taxon>
        <taxon>Araneomorphae</taxon>
        <taxon>Entelegynae</taxon>
        <taxon>Araneoidea</taxon>
        <taxon>Nephilidae</taxon>
        <taxon>Trichonephila</taxon>
        <taxon>Trichonephila inaurata</taxon>
    </lineage>
</organism>
<evidence type="ECO:0000256" key="1">
    <source>
        <dbReference type="SAM" id="MobiDB-lite"/>
    </source>
</evidence>
<sequence length="138" mass="14612">MLGRVQLPSTKSIPSVHTRLAPILLGPSASTPGPSLPVRRPRPGPSLLGPDLALPMPSKSDGRLPPASGRDLSVQSLRRSNTMLGRVQLIDQVRAGPSLLGPIGLVPTVARSARPRPGIKERKGPRSKPLQIRKGLVE</sequence>
<comment type="caution">
    <text evidence="2">The sequence shown here is derived from an EMBL/GenBank/DDBJ whole genome shotgun (WGS) entry which is preliminary data.</text>
</comment>
<gene>
    <name evidence="2" type="ORF">TNIN_291631</name>
</gene>
<dbReference type="AlphaFoldDB" id="A0A8X7BU52"/>
<feature type="region of interest" description="Disordered" evidence="1">
    <location>
        <begin position="24"/>
        <end position="71"/>
    </location>
</feature>
<feature type="region of interest" description="Disordered" evidence="1">
    <location>
        <begin position="110"/>
        <end position="138"/>
    </location>
</feature>
<name>A0A8X7BU52_9ARAC</name>
<protein>
    <submittedName>
        <fullName evidence="2">Uncharacterized protein</fullName>
    </submittedName>
</protein>
<evidence type="ECO:0000313" key="3">
    <source>
        <dbReference type="Proteomes" id="UP000886998"/>
    </source>
</evidence>
<proteinExistence type="predicted"/>